<dbReference type="FunCoup" id="Q6BRI2">
    <property type="interactions" value="8"/>
</dbReference>
<feature type="transmembrane region" description="Helical" evidence="6">
    <location>
        <begin position="136"/>
        <end position="155"/>
    </location>
</feature>
<dbReference type="GO" id="GO:0015174">
    <property type="term" value="F:basic amino acid transmembrane transporter activity"/>
    <property type="evidence" value="ECO:0007669"/>
    <property type="project" value="TreeGrafter"/>
</dbReference>
<dbReference type="SMART" id="SM00679">
    <property type="entry name" value="CTNS"/>
    <property type="match status" value="1"/>
</dbReference>
<evidence type="ECO:0000256" key="2">
    <source>
        <dbReference type="ARBA" id="ARBA00022692"/>
    </source>
</evidence>
<dbReference type="InterPro" id="IPR051415">
    <property type="entry name" value="LAAT-1"/>
</dbReference>
<dbReference type="Pfam" id="PF04193">
    <property type="entry name" value="PQ-loop"/>
    <property type="match status" value="1"/>
</dbReference>
<dbReference type="GeneID" id="2901784"/>
<feature type="transmembrane region" description="Helical" evidence="6">
    <location>
        <begin position="20"/>
        <end position="41"/>
    </location>
</feature>
<sequence>MGDFLSFTSCLLNDVVLKFQVYLSLFFLCNDVTLCYQYYYYNSVYPRKYGNIENLDTEERSKGDETMVNTDIKASEDDPVRANNASVHTTANAIHIRSSNSNSNNKAPSHTLVQSISSSASSNNNSYSSINDNQQYLKTLAIGSILNTSVAAAMPVSMGTMADDTSFSSSINKEVLGVFLAWSCTCVYVASRCPQLYKNYKRKSVDGISPILFGCALVGNLTYTLSILTSCDFVYGDAKSNFFVKELPYILGSSGTVVFDFLYFYQRFLYKGAGRNTTVMSMDDWDHINHSNNNHENSVLL</sequence>
<dbReference type="eggNOG" id="KOG2913">
    <property type="taxonomic scope" value="Eukaryota"/>
</dbReference>
<protein>
    <submittedName>
        <fullName evidence="7">DEHA2D16170p</fullName>
    </submittedName>
</protein>
<keyword evidence="3 6" id="KW-1133">Transmembrane helix</keyword>
<dbReference type="OrthoDB" id="8048523at2759"/>
<dbReference type="HOGENOM" id="CLU_019699_3_1_1"/>
<organism evidence="7 8">
    <name type="scientific">Debaryomyces hansenii (strain ATCC 36239 / CBS 767 / BCRC 21394 / JCM 1990 / NBRC 0083 / IGC 2968)</name>
    <name type="common">Yeast</name>
    <name type="synonym">Torulaspora hansenii</name>
    <dbReference type="NCBI Taxonomy" id="284592"/>
    <lineage>
        <taxon>Eukaryota</taxon>
        <taxon>Fungi</taxon>
        <taxon>Dikarya</taxon>
        <taxon>Ascomycota</taxon>
        <taxon>Saccharomycotina</taxon>
        <taxon>Pichiomycetes</taxon>
        <taxon>Debaryomycetaceae</taxon>
        <taxon>Debaryomyces</taxon>
    </lineage>
</organism>
<dbReference type="GO" id="GO:0000329">
    <property type="term" value="C:fungal-type vacuole membrane"/>
    <property type="evidence" value="ECO:0007669"/>
    <property type="project" value="TreeGrafter"/>
</dbReference>
<evidence type="ECO:0000256" key="3">
    <source>
        <dbReference type="ARBA" id="ARBA00022989"/>
    </source>
</evidence>
<dbReference type="EMBL" id="CR382136">
    <property type="protein sequence ID" value="CAG87359.2"/>
    <property type="molecule type" value="Genomic_DNA"/>
</dbReference>
<proteinExistence type="predicted"/>
<dbReference type="VEuPathDB" id="FungiDB:DEHA2D16170g"/>
<dbReference type="KEGG" id="dha:DEHA2D16170g"/>
<feature type="transmembrane region" description="Helical" evidence="6">
    <location>
        <begin position="211"/>
        <end position="235"/>
    </location>
</feature>
<dbReference type="PANTHER" id="PTHR16201:SF34">
    <property type="entry name" value="LYSOSOMAL AMINO ACID TRANSPORTER 1"/>
    <property type="match status" value="1"/>
</dbReference>
<dbReference type="Gene3D" id="1.20.1280.290">
    <property type="match status" value="1"/>
</dbReference>
<evidence type="ECO:0000256" key="6">
    <source>
        <dbReference type="SAM" id="Phobius"/>
    </source>
</evidence>
<dbReference type="GO" id="GO:0034488">
    <property type="term" value="P:basic amino acid transmembrane export from vacuole"/>
    <property type="evidence" value="ECO:0007669"/>
    <property type="project" value="TreeGrafter"/>
</dbReference>
<dbReference type="FunFam" id="1.20.1280.290:FF:000038">
    <property type="entry name" value="PQ loop repeat containing 2"/>
    <property type="match status" value="1"/>
</dbReference>
<dbReference type="AlphaFoldDB" id="Q6BRI2"/>
<feature type="transmembrane region" description="Helical" evidence="6">
    <location>
        <begin position="247"/>
        <end position="265"/>
    </location>
</feature>
<name>Q6BRI2_DEBHA</name>
<dbReference type="PANTHER" id="PTHR16201">
    <property type="entry name" value="SEVEN TRANSMEMBRANE PROTEIN 1-RELATED"/>
    <property type="match status" value="1"/>
</dbReference>
<reference evidence="7 8" key="1">
    <citation type="journal article" date="2004" name="Nature">
        <title>Genome evolution in yeasts.</title>
        <authorList>
            <consortium name="Genolevures"/>
            <person name="Dujon B."/>
            <person name="Sherman D."/>
            <person name="Fischer G."/>
            <person name="Durrens P."/>
            <person name="Casaregola S."/>
            <person name="Lafontaine I."/>
            <person name="de Montigny J."/>
            <person name="Marck C."/>
            <person name="Neuveglise C."/>
            <person name="Talla E."/>
            <person name="Goffard N."/>
            <person name="Frangeul L."/>
            <person name="Aigle M."/>
            <person name="Anthouard V."/>
            <person name="Babour A."/>
            <person name="Barbe V."/>
            <person name="Barnay S."/>
            <person name="Blanchin S."/>
            <person name="Beckerich J.M."/>
            <person name="Beyne E."/>
            <person name="Bleykasten C."/>
            <person name="Boisrame A."/>
            <person name="Boyer J."/>
            <person name="Cattolico L."/>
            <person name="Confanioleri F."/>
            <person name="de Daruvar A."/>
            <person name="Despons L."/>
            <person name="Fabre E."/>
            <person name="Fairhead C."/>
            <person name="Ferry-Dumazet H."/>
            <person name="Groppi A."/>
            <person name="Hantraye F."/>
            <person name="Hennequin C."/>
            <person name="Jauniaux N."/>
            <person name="Joyet P."/>
            <person name="Kachouri R."/>
            <person name="Kerrest A."/>
            <person name="Koszul R."/>
            <person name="Lemaire M."/>
            <person name="Lesur I."/>
            <person name="Ma L."/>
            <person name="Muller H."/>
            <person name="Nicaud J.M."/>
            <person name="Nikolski M."/>
            <person name="Oztas S."/>
            <person name="Ozier-Kalogeropoulos O."/>
            <person name="Pellenz S."/>
            <person name="Potier S."/>
            <person name="Richard G.F."/>
            <person name="Straub M.L."/>
            <person name="Suleau A."/>
            <person name="Swennene D."/>
            <person name="Tekaia F."/>
            <person name="Wesolowski-Louvel M."/>
            <person name="Westhof E."/>
            <person name="Wirth B."/>
            <person name="Zeniou-Meyer M."/>
            <person name="Zivanovic I."/>
            <person name="Bolotin-Fukuhara M."/>
            <person name="Thierry A."/>
            <person name="Bouchier C."/>
            <person name="Caudron B."/>
            <person name="Scarpelli C."/>
            <person name="Gaillardin C."/>
            <person name="Weissenbach J."/>
            <person name="Wincker P."/>
            <person name="Souciet J.L."/>
        </authorList>
    </citation>
    <scope>NUCLEOTIDE SEQUENCE [LARGE SCALE GENOMIC DNA]</scope>
    <source>
        <strain evidence="8">ATCC 36239 / CBS 767 / BCRC 21394 / JCM 1990 / NBRC 0083 / IGC 2968</strain>
    </source>
</reference>
<accession>Q6BRI2</accession>
<evidence type="ECO:0000256" key="4">
    <source>
        <dbReference type="ARBA" id="ARBA00023136"/>
    </source>
</evidence>
<evidence type="ECO:0000313" key="8">
    <source>
        <dbReference type="Proteomes" id="UP000000599"/>
    </source>
</evidence>
<dbReference type="Proteomes" id="UP000000599">
    <property type="component" value="Chromosome D"/>
</dbReference>
<evidence type="ECO:0000313" key="7">
    <source>
        <dbReference type="EMBL" id="CAG87359.2"/>
    </source>
</evidence>
<dbReference type="RefSeq" id="XP_459188.2">
    <property type="nucleotide sequence ID" value="XM_459188.2"/>
</dbReference>
<feature type="region of interest" description="Disordered" evidence="5">
    <location>
        <begin position="98"/>
        <end position="117"/>
    </location>
</feature>
<keyword evidence="2 6" id="KW-0812">Transmembrane</keyword>
<keyword evidence="8" id="KW-1185">Reference proteome</keyword>
<keyword evidence="4 6" id="KW-0472">Membrane</keyword>
<dbReference type="InParanoid" id="Q6BRI2"/>
<evidence type="ECO:0000256" key="5">
    <source>
        <dbReference type="SAM" id="MobiDB-lite"/>
    </source>
</evidence>
<evidence type="ECO:0000256" key="1">
    <source>
        <dbReference type="ARBA" id="ARBA00004141"/>
    </source>
</evidence>
<dbReference type="InterPro" id="IPR006603">
    <property type="entry name" value="PQ-loop_rpt"/>
</dbReference>
<feature type="transmembrane region" description="Helical" evidence="6">
    <location>
        <begin position="175"/>
        <end position="191"/>
    </location>
</feature>
<dbReference type="OMA" id="ISTETFC"/>
<comment type="subcellular location">
    <subcellularLocation>
        <location evidence="1">Membrane</location>
        <topology evidence="1">Multi-pass membrane protein</topology>
    </subcellularLocation>
</comment>
<gene>
    <name evidence="7" type="ordered locus">DEHA2D16170g</name>
</gene>